<name>A0A2S8J4H6_RHOOP</name>
<dbReference type="InterPro" id="IPR030678">
    <property type="entry name" value="Peptide/Ni-bd"/>
</dbReference>
<dbReference type="InterPro" id="IPR000914">
    <property type="entry name" value="SBP_5_dom"/>
</dbReference>
<sequence length="570" mass="59736">MGRHLVPPTGECTHRLMTVRLWGLHTSYRGAIVGEPAISGKHQAIGTIYIQCTDYFNRKGVCMHSQIRSSLVGITLGALTLVACTPGPLPTSSTAANPDNPVAVSMSVPASQWDPIATTNEVADNLYFSLVYDRLLTLDASGALVPQLAESYTMSEDNRQARFVIRPGAVFHDDSPVNADAVVANLQRAKASGKAVAANTLANVTDISTEGDLTVVIALERPDPAFPAKVATVATSIASPAAFADLGQKPVGSGPFRFVTSKADEVTTARFDGYWNTDPRAAEIVVKSLPPTNTRLNALRSGAVDWMFVNLDAAAEITQFAEDPNYSVIQKETSGVFALNLDTRDPVLADADVRKAISMAIDRESINTNLLGGMCTPTTQPLGSGPGHIDSLDETIVFDADQARSILKSKAPGGATINAVVASGTAAETIARALQAQLADVGVTLNVTVADARSARPDFRAGQFDGLVQAVNAEVDPLVQLQTNYAGPDAPGGADPQLQSLLAGAGTFAFGSPERTAALESASEYLAANPVHPVICTVSNTYIAGPSVSGVDDMPMSSVLNPADVRPLMR</sequence>
<dbReference type="Gene3D" id="3.10.105.10">
    <property type="entry name" value="Dipeptide-binding Protein, Domain 3"/>
    <property type="match status" value="1"/>
</dbReference>
<feature type="domain" description="Solute-binding protein family 5" evidence="1">
    <location>
        <begin position="144"/>
        <end position="476"/>
    </location>
</feature>
<protein>
    <recommendedName>
        <fullName evidence="1">Solute-binding protein family 5 domain-containing protein</fullName>
    </recommendedName>
</protein>
<dbReference type="CDD" id="cd00995">
    <property type="entry name" value="PBP2_NikA_DppA_OppA_like"/>
    <property type="match status" value="1"/>
</dbReference>
<evidence type="ECO:0000313" key="3">
    <source>
        <dbReference type="Proteomes" id="UP000239290"/>
    </source>
</evidence>
<dbReference type="GO" id="GO:0015833">
    <property type="term" value="P:peptide transport"/>
    <property type="evidence" value="ECO:0007669"/>
    <property type="project" value="TreeGrafter"/>
</dbReference>
<proteinExistence type="predicted"/>
<dbReference type="PANTHER" id="PTHR30290">
    <property type="entry name" value="PERIPLASMIC BINDING COMPONENT OF ABC TRANSPORTER"/>
    <property type="match status" value="1"/>
</dbReference>
<evidence type="ECO:0000313" key="2">
    <source>
        <dbReference type="EMBL" id="PQP21961.1"/>
    </source>
</evidence>
<dbReference type="AlphaFoldDB" id="A0A2S8J4H6"/>
<accession>A0A2S8J4H6</accession>
<dbReference type="GO" id="GO:1904680">
    <property type="term" value="F:peptide transmembrane transporter activity"/>
    <property type="evidence" value="ECO:0007669"/>
    <property type="project" value="TreeGrafter"/>
</dbReference>
<dbReference type="Proteomes" id="UP000239290">
    <property type="component" value="Unassembled WGS sequence"/>
</dbReference>
<dbReference type="InterPro" id="IPR039424">
    <property type="entry name" value="SBP_5"/>
</dbReference>
<dbReference type="GO" id="GO:0043190">
    <property type="term" value="C:ATP-binding cassette (ABC) transporter complex"/>
    <property type="evidence" value="ECO:0007669"/>
    <property type="project" value="InterPro"/>
</dbReference>
<dbReference type="SUPFAM" id="SSF53850">
    <property type="entry name" value="Periplasmic binding protein-like II"/>
    <property type="match status" value="1"/>
</dbReference>
<reference evidence="3" key="1">
    <citation type="submission" date="2018-02" db="EMBL/GenBank/DDBJ databases">
        <title>Draft genome sequencing of Rhodococcus opacus KU647198.</title>
        <authorList>
            <person name="Zheng B.-X."/>
        </authorList>
    </citation>
    <scope>NUCLEOTIDE SEQUENCE [LARGE SCALE GENOMIC DNA]</scope>
    <source>
        <strain evidence="3">04-OD7</strain>
    </source>
</reference>
<dbReference type="PANTHER" id="PTHR30290:SF83">
    <property type="entry name" value="ABC TRANSPORTER SUBSTRATE-BINDING PROTEIN"/>
    <property type="match status" value="1"/>
</dbReference>
<dbReference type="EMBL" id="PUIO01000033">
    <property type="protein sequence ID" value="PQP21961.1"/>
    <property type="molecule type" value="Genomic_DNA"/>
</dbReference>
<comment type="caution">
    <text evidence="2">The sequence shown here is derived from an EMBL/GenBank/DDBJ whole genome shotgun (WGS) entry which is preliminary data.</text>
</comment>
<evidence type="ECO:0000259" key="1">
    <source>
        <dbReference type="Pfam" id="PF00496"/>
    </source>
</evidence>
<gene>
    <name evidence="2" type="ORF">C5613_24805</name>
</gene>
<dbReference type="Gene3D" id="3.40.190.10">
    <property type="entry name" value="Periplasmic binding protein-like II"/>
    <property type="match status" value="1"/>
</dbReference>
<organism evidence="2 3">
    <name type="scientific">Rhodococcus opacus</name>
    <name type="common">Nocardia opaca</name>
    <dbReference type="NCBI Taxonomy" id="37919"/>
    <lineage>
        <taxon>Bacteria</taxon>
        <taxon>Bacillati</taxon>
        <taxon>Actinomycetota</taxon>
        <taxon>Actinomycetes</taxon>
        <taxon>Mycobacteriales</taxon>
        <taxon>Nocardiaceae</taxon>
        <taxon>Rhodococcus</taxon>
    </lineage>
</organism>
<dbReference type="PIRSF" id="PIRSF002741">
    <property type="entry name" value="MppA"/>
    <property type="match status" value="1"/>
</dbReference>
<dbReference type="GO" id="GO:0042597">
    <property type="term" value="C:periplasmic space"/>
    <property type="evidence" value="ECO:0007669"/>
    <property type="project" value="UniProtKB-ARBA"/>
</dbReference>
<dbReference type="Pfam" id="PF00496">
    <property type="entry name" value="SBP_bac_5"/>
    <property type="match status" value="1"/>
</dbReference>